<keyword evidence="4" id="KW-1185">Reference proteome</keyword>
<dbReference type="RefSeq" id="WP_166338777.1">
    <property type="nucleotide sequence ID" value="NZ_CP072829.1"/>
</dbReference>
<evidence type="ECO:0000313" key="3">
    <source>
        <dbReference type="EMBL" id="QTU85102.1"/>
    </source>
</evidence>
<evidence type="ECO:0000313" key="4">
    <source>
        <dbReference type="Proteomes" id="UP000636394"/>
    </source>
</evidence>
<feature type="transmembrane region" description="Helical" evidence="1">
    <location>
        <begin position="108"/>
        <end position="128"/>
    </location>
</feature>
<keyword evidence="1" id="KW-0472">Membrane</keyword>
<dbReference type="Proteomes" id="UP000671910">
    <property type="component" value="Chromosome"/>
</dbReference>
<sequence length="168" mass="17873">MMETLYPGALASLAKEVSGDAADFAEAGLADIVGLIETGTPGANFGKSVDPGLIAALAEEDPDFVILDDTSFPSSFFSCEGEVYELWKGVRAVGEGRFAVAPALMHSILGSAIFAQSIGILWIAYAVAPFRSRCDIASEMATFYQLFYELVRDEAAMARLLGMAVEND</sequence>
<dbReference type="Proteomes" id="UP000636394">
    <property type="component" value="Unassembled WGS sequence"/>
</dbReference>
<name>A0A9E6SVD7_9ACTN</name>
<dbReference type="Gene3D" id="3.40.50.1980">
    <property type="entry name" value="Nitrogenase molybdenum iron protein domain"/>
    <property type="match status" value="1"/>
</dbReference>
<dbReference type="AlphaFoldDB" id="A0A9E6SVD7"/>
<reference evidence="3" key="2">
    <citation type="submission" date="2021-04" db="EMBL/GenBank/DDBJ databases">
        <title>Novel species in family Eggerthellaceae.</title>
        <authorList>
            <person name="Zhang G."/>
        </authorList>
    </citation>
    <scope>NUCLEOTIDE SEQUENCE</scope>
    <source>
        <strain evidence="3">Zg-886</strain>
    </source>
</reference>
<protein>
    <submittedName>
        <fullName evidence="3">Uncharacterized protein</fullName>
    </submittedName>
</protein>
<evidence type="ECO:0000313" key="5">
    <source>
        <dbReference type="Proteomes" id="UP000671910"/>
    </source>
</evidence>
<reference evidence="2 4" key="1">
    <citation type="submission" date="2019-11" db="EMBL/GenBank/DDBJ databases">
        <title>Eggerthellaceae novel genus isolated from the rectal contents of marmort.</title>
        <authorList>
            <person name="Zhang G."/>
        </authorList>
    </citation>
    <scope>NUCLEOTIDE SEQUENCE [LARGE SCALE GENOMIC DNA]</scope>
    <source>
        <strain evidence="2">Zg-886</strain>
        <strain evidence="4">zg-886</strain>
    </source>
</reference>
<accession>A0A9E6SVD7</accession>
<dbReference type="EMBL" id="WPCR01000003">
    <property type="protein sequence ID" value="NHM13734.1"/>
    <property type="molecule type" value="Genomic_DNA"/>
</dbReference>
<dbReference type="EMBL" id="CP072829">
    <property type="protein sequence ID" value="QTU85102.1"/>
    <property type="molecule type" value="Genomic_DNA"/>
</dbReference>
<keyword evidence="1" id="KW-0812">Transmembrane</keyword>
<evidence type="ECO:0000313" key="2">
    <source>
        <dbReference type="EMBL" id="NHM13734.1"/>
    </source>
</evidence>
<proteinExistence type="predicted"/>
<keyword evidence="1" id="KW-1133">Transmembrane helix</keyword>
<gene>
    <name evidence="2" type="ORF">GMI68_02915</name>
    <name evidence="3" type="ORF">J7S26_04135</name>
</gene>
<evidence type="ECO:0000256" key="1">
    <source>
        <dbReference type="SAM" id="Phobius"/>
    </source>
</evidence>
<organism evidence="3 5">
    <name type="scientific">Xiamenia xianingshaonis</name>
    <dbReference type="NCBI Taxonomy" id="2682776"/>
    <lineage>
        <taxon>Bacteria</taxon>
        <taxon>Bacillati</taxon>
        <taxon>Actinomycetota</taxon>
        <taxon>Coriobacteriia</taxon>
        <taxon>Eggerthellales</taxon>
        <taxon>Eggerthellaceae</taxon>
        <taxon>Xiamenia</taxon>
    </lineage>
</organism>
<dbReference type="SUPFAM" id="SSF53807">
    <property type="entry name" value="Helical backbone' metal receptor"/>
    <property type="match status" value="1"/>
</dbReference>
<dbReference type="KEGG" id="ebz:J7S26_04135"/>